<accession>A0A9W9TNT2</accession>
<dbReference type="CDD" id="cd00200">
    <property type="entry name" value="WD40"/>
    <property type="match status" value="1"/>
</dbReference>
<feature type="repeat" description="WD" evidence="3">
    <location>
        <begin position="253"/>
        <end position="292"/>
    </location>
</feature>
<keyword evidence="2" id="KW-0677">Repeat</keyword>
<dbReference type="PROSITE" id="PS50294">
    <property type="entry name" value="WD_REPEATS_REGION"/>
    <property type="match status" value="4"/>
</dbReference>
<evidence type="ECO:0000256" key="1">
    <source>
        <dbReference type="ARBA" id="ARBA00022574"/>
    </source>
</evidence>
<dbReference type="InterPro" id="IPR020472">
    <property type="entry name" value="WD40_PAC1"/>
</dbReference>
<name>A0A9W9TNT2_9EURO</name>
<reference evidence="4" key="1">
    <citation type="submission" date="2022-11" db="EMBL/GenBank/DDBJ databases">
        <authorList>
            <person name="Petersen C."/>
        </authorList>
    </citation>
    <scope>NUCLEOTIDE SEQUENCE</scope>
    <source>
        <strain evidence="4">IBT 19713</strain>
    </source>
</reference>
<dbReference type="GeneID" id="83202468"/>
<evidence type="ECO:0000256" key="2">
    <source>
        <dbReference type="ARBA" id="ARBA00022737"/>
    </source>
</evidence>
<dbReference type="OrthoDB" id="190105at2759"/>
<dbReference type="InterPro" id="IPR036322">
    <property type="entry name" value="WD40_repeat_dom_sf"/>
</dbReference>
<organism evidence="4 5">
    <name type="scientific">Penicillium chermesinum</name>
    <dbReference type="NCBI Taxonomy" id="63820"/>
    <lineage>
        <taxon>Eukaryota</taxon>
        <taxon>Fungi</taxon>
        <taxon>Dikarya</taxon>
        <taxon>Ascomycota</taxon>
        <taxon>Pezizomycotina</taxon>
        <taxon>Eurotiomycetes</taxon>
        <taxon>Eurotiomycetidae</taxon>
        <taxon>Eurotiales</taxon>
        <taxon>Aspergillaceae</taxon>
        <taxon>Penicillium</taxon>
    </lineage>
</organism>
<dbReference type="EMBL" id="JAPQKS010000004">
    <property type="protein sequence ID" value="KAJ5232913.1"/>
    <property type="molecule type" value="Genomic_DNA"/>
</dbReference>
<dbReference type="InterPro" id="IPR015943">
    <property type="entry name" value="WD40/YVTN_repeat-like_dom_sf"/>
</dbReference>
<reference evidence="4" key="2">
    <citation type="journal article" date="2023" name="IMA Fungus">
        <title>Comparative genomic study of the Penicillium genus elucidates a diverse pangenome and 15 lateral gene transfer events.</title>
        <authorList>
            <person name="Petersen C."/>
            <person name="Sorensen T."/>
            <person name="Nielsen M.R."/>
            <person name="Sondergaard T.E."/>
            <person name="Sorensen J.L."/>
            <person name="Fitzpatrick D.A."/>
            <person name="Frisvad J.C."/>
            <person name="Nielsen K.L."/>
        </authorList>
    </citation>
    <scope>NUCLEOTIDE SEQUENCE</scope>
    <source>
        <strain evidence="4">IBT 19713</strain>
    </source>
</reference>
<proteinExistence type="predicted"/>
<keyword evidence="1 3" id="KW-0853">WD repeat</keyword>
<dbReference type="PROSITE" id="PS50082">
    <property type="entry name" value="WD_REPEATS_2"/>
    <property type="match status" value="4"/>
</dbReference>
<gene>
    <name evidence="4" type="ORF">N7468_005869</name>
</gene>
<dbReference type="AlphaFoldDB" id="A0A9W9TNT2"/>
<protein>
    <submittedName>
        <fullName evidence="4">Uncharacterized protein</fullName>
    </submittedName>
</protein>
<dbReference type="InterPro" id="IPR001680">
    <property type="entry name" value="WD40_rpt"/>
</dbReference>
<evidence type="ECO:0000256" key="3">
    <source>
        <dbReference type="PROSITE-ProRule" id="PRU00221"/>
    </source>
</evidence>
<dbReference type="GO" id="GO:0043161">
    <property type="term" value="P:proteasome-mediated ubiquitin-dependent protein catabolic process"/>
    <property type="evidence" value="ECO:0007669"/>
    <property type="project" value="TreeGrafter"/>
</dbReference>
<evidence type="ECO:0000313" key="5">
    <source>
        <dbReference type="Proteomes" id="UP001150941"/>
    </source>
</evidence>
<dbReference type="GO" id="GO:0005737">
    <property type="term" value="C:cytoplasm"/>
    <property type="evidence" value="ECO:0007669"/>
    <property type="project" value="TreeGrafter"/>
</dbReference>
<keyword evidence="5" id="KW-1185">Reference proteome</keyword>
<feature type="repeat" description="WD" evidence="3">
    <location>
        <begin position="211"/>
        <end position="252"/>
    </location>
</feature>
<feature type="repeat" description="WD" evidence="3">
    <location>
        <begin position="171"/>
        <end position="210"/>
    </location>
</feature>
<dbReference type="GO" id="GO:0043130">
    <property type="term" value="F:ubiquitin binding"/>
    <property type="evidence" value="ECO:0007669"/>
    <property type="project" value="TreeGrafter"/>
</dbReference>
<dbReference type="GO" id="GO:0010992">
    <property type="term" value="P:ubiquitin recycling"/>
    <property type="evidence" value="ECO:0007669"/>
    <property type="project" value="TreeGrafter"/>
</dbReference>
<dbReference type="Gene3D" id="2.130.10.10">
    <property type="entry name" value="YVTN repeat-like/Quinoprotein amine dehydrogenase"/>
    <property type="match status" value="1"/>
</dbReference>
<dbReference type="PANTHER" id="PTHR19849">
    <property type="entry name" value="PHOSPHOLIPASE A-2-ACTIVATING PROTEIN"/>
    <property type="match status" value="1"/>
</dbReference>
<dbReference type="GO" id="GO:0005634">
    <property type="term" value="C:nucleus"/>
    <property type="evidence" value="ECO:0007669"/>
    <property type="project" value="TreeGrafter"/>
</dbReference>
<dbReference type="SUPFAM" id="SSF50978">
    <property type="entry name" value="WD40 repeat-like"/>
    <property type="match status" value="1"/>
</dbReference>
<dbReference type="PRINTS" id="PR00320">
    <property type="entry name" value="GPROTEINBRPT"/>
</dbReference>
<dbReference type="Pfam" id="PF00400">
    <property type="entry name" value="WD40"/>
    <property type="match status" value="5"/>
</dbReference>
<feature type="repeat" description="WD" evidence="3">
    <location>
        <begin position="58"/>
        <end position="97"/>
    </location>
</feature>
<sequence>MGDSTWKNITPARLSFQAADPKHIVTCLQFDSDKIVTCNDNRNVDIYDIKTGALRTRLQGHEGGVWALRYFGNTLVSASTDRTVRVWDHAKAECTHILHGHTSTVRCLEVLELPESSDSSPLRATQQPVIISGSRDSTMRIWRLPQPGDEPYLPSKEAQGKEECPYVLRTLAGHTHTVRAMTAYGDTIVSGSYDRTVRVWKISTGDEVHKFDDHQAKVYSIALDRKRNRCISGSMDHMVKIWCLEKGILLYNLEGHTSLVGLISLKEDQLLTASADSTLRIWDPETGQCRGTLTEAAHVITTFDHDHDKIVSGSQGALKLWNAKTACFEKYLLTDLSGVWQVGFDAQRCIVAAQRGGDTYIEVLDFSVSSDPVPGGNPAKVTQ</sequence>
<comment type="caution">
    <text evidence="4">The sequence shown here is derived from an EMBL/GenBank/DDBJ whole genome shotgun (WGS) entry which is preliminary data.</text>
</comment>
<dbReference type="SMART" id="SM00320">
    <property type="entry name" value="WD40"/>
    <property type="match status" value="7"/>
</dbReference>
<dbReference type="RefSeq" id="XP_058330905.1">
    <property type="nucleotide sequence ID" value="XM_058475165.1"/>
</dbReference>
<evidence type="ECO:0000313" key="4">
    <source>
        <dbReference type="EMBL" id="KAJ5232913.1"/>
    </source>
</evidence>
<dbReference type="PANTHER" id="PTHR19849:SF1">
    <property type="entry name" value="F-BOX_WD REPEAT-CONTAINING PROTEIN 7"/>
    <property type="match status" value="1"/>
</dbReference>
<dbReference type="Proteomes" id="UP001150941">
    <property type="component" value="Unassembled WGS sequence"/>
</dbReference>